<dbReference type="GO" id="GO:0006508">
    <property type="term" value="P:proteolysis"/>
    <property type="evidence" value="ECO:0007669"/>
    <property type="project" value="UniProtKB-KW"/>
</dbReference>
<dbReference type="InterPro" id="IPR050925">
    <property type="entry name" value="Rhomboid_protease_S54"/>
</dbReference>
<protein>
    <submittedName>
        <fullName evidence="7">Rhomboid family intramembrane serine protease</fullName>
        <ecNumber evidence="7">3.4.21.-</ecNumber>
    </submittedName>
</protein>
<dbReference type="RefSeq" id="WP_380624543.1">
    <property type="nucleotide sequence ID" value="NZ_JBHSDK010000034.1"/>
</dbReference>
<comment type="caution">
    <text evidence="7">The sequence shown here is derived from an EMBL/GenBank/DDBJ whole genome shotgun (WGS) entry which is preliminary data.</text>
</comment>
<feature type="transmembrane region" description="Helical" evidence="5">
    <location>
        <begin position="15"/>
        <end position="35"/>
    </location>
</feature>
<feature type="transmembrane region" description="Helical" evidence="5">
    <location>
        <begin position="166"/>
        <end position="185"/>
    </location>
</feature>
<gene>
    <name evidence="7" type="ORF">ACFPET_20075</name>
</gene>
<evidence type="ECO:0000259" key="6">
    <source>
        <dbReference type="Pfam" id="PF01694"/>
    </source>
</evidence>
<dbReference type="Pfam" id="PF01694">
    <property type="entry name" value="Rhomboid"/>
    <property type="match status" value="1"/>
</dbReference>
<keyword evidence="7" id="KW-0645">Protease</keyword>
<dbReference type="SUPFAM" id="SSF144091">
    <property type="entry name" value="Rhomboid-like"/>
    <property type="match status" value="1"/>
</dbReference>
<dbReference type="InterPro" id="IPR022764">
    <property type="entry name" value="Peptidase_S54_rhomboid_dom"/>
</dbReference>
<dbReference type="PANTHER" id="PTHR43731:SF9">
    <property type="entry name" value="SLR1461 PROTEIN"/>
    <property type="match status" value="1"/>
</dbReference>
<organism evidence="7 8">
    <name type="scientific">Salininema proteolyticum</name>
    <dbReference type="NCBI Taxonomy" id="1607685"/>
    <lineage>
        <taxon>Bacteria</taxon>
        <taxon>Bacillati</taxon>
        <taxon>Actinomycetota</taxon>
        <taxon>Actinomycetes</taxon>
        <taxon>Glycomycetales</taxon>
        <taxon>Glycomycetaceae</taxon>
        <taxon>Salininema</taxon>
    </lineage>
</organism>
<feature type="transmembrane region" description="Helical" evidence="5">
    <location>
        <begin position="90"/>
        <end position="107"/>
    </location>
</feature>
<feature type="domain" description="Peptidase S54 rhomboid" evidence="6">
    <location>
        <begin position="53"/>
        <end position="187"/>
    </location>
</feature>
<feature type="transmembrane region" description="Helical" evidence="5">
    <location>
        <begin position="142"/>
        <end position="160"/>
    </location>
</feature>
<dbReference type="GO" id="GO:0008233">
    <property type="term" value="F:peptidase activity"/>
    <property type="evidence" value="ECO:0007669"/>
    <property type="project" value="UniProtKB-KW"/>
</dbReference>
<dbReference type="PANTHER" id="PTHR43731">
    <property type="entry name" value="RHOMBOID PROTEASE"/>
    <property type="match status" value="1"/>
</dbReference>
<accession>A0ABV8U3C5</accession>
<evidence type="ECO:0000256" key="4">
    <source>
        <dbReference type="ARBA" id="ARBA00023136"/>
    </source>
</evidence>
<proteinExistence type="predicted"/>
<feature type="transmembrane region" description="Helical" evidence="5">
    <location>
        <begin position="113"/>
        <end position="130"/>
    </location>
</feature>
<comment type="subcellular location">
    <subcellularLocation>
        <location evidence="1">Membrane</location>
        <topology evidence="1">Multi-pass membrane protein</topology>
    </subcellularLocation>
</comment>
<dbReference type="EC" id="3.4.21.-" evidence="7"/>
<evidence type="ECO:0000256" key="3">
    <source>
        <dbReference type="ARBA" id="ARBA00022989"/>
    </source>
</evidence>
<evidence type="ECO:0000256" key="5">
    <source>
        <dbReference type="SAM" id="Phobius"/>
    </source>
</evidence>
<keyword evidence="2 5" id="KW-0812">Transmembrane</keyword>
<keyword evidence="8" id="KW-1185">Reference proteome</keyword>
<reference evidence="8" key="1">
    <citation type="journal article" date="2019" name="Int. J. Syst. Evol. Microbiol.">
        <title>The Global Catalogue of Microorganisms (GCM) 10K type strain sequencing project: providing services to taxonomists for standard genome sequencing and annotation.</title>
        <authorList>
            <consortium name="The Broad Institute Genomics Platform"/>
            <consortium name="The Broad Institute Genome Sequencing Center for Infectious Disease"/>
            <person name="Wu L."/>
            <person name="Ma J."/>
        </authorList>
    </citation>
    <scope>NUCLEOTIDE SEQUENCE [LARGE SCALE GENOMIC DNA]</scope>
    <source>
        <strain evidence="8">IBRC-M 10908</strain>
    </source>
</reference>
<dbReference type="Gene3D" id="1.20.1540.10">
    <property type="entry name" value="Rhomboid-like"/>
    <property type="match status" value="1"/>
</dbReference>
<dbReference type="EMBL" id="JBHSDK010000034">
    <property type="protein sequence ID" value="MFC4337497.1"/>
    <property type="molecule type" value="Genomic_DNA"/>
</dbReference>
<keyword evidence="7" id="KW-0378">Hydrolase</keyword>
<keyword evidence="4 5" id="KW-0472">Membrane</keyword>
<evidence type="ECO:0000256" key="2">
    <source>
        <dbReference type="ARBA" id="ARBA00022692"/>
    </source>
</evidence>
<evidence type="ECO:0000313" key="7">
    <source>
        <dbReference type="EMBL" id="MFC4337497.1"/>
    </source>
</evidence>
<keyword evidence="3 5" id="KW-1133">Transmembrane helix</keyword>
<name>A0ABV8U3C5_9ACTN</name>
<feature type="transmembrane region" description="Helical" evidence="5">
    <location>
        <begin position="65"/>
        <end position="83"/>
    </location>
</feature>
<evidence type="ECO:0000256" key="1">
    <source>
        <dbReference type="ARBA" id="ARBA00004141"/>
    </source>
</evidence>
<sequence length="200" mass="21070">MSETKPRPGLWKRAAVVWAGVLAFLWLVLVLDWIVPANFVAWGIEPRSVEGLTGIATAPVLHADAAHLAANSLPLFVLGLVSVLRSVPDFVFATVVVVLVSGIGVWLTAPPHTVTVGASGLIFGYFGYLLGRGVFLRSGVDIAVAVGVFVVYGSMIWGVLPSAGPVSWQGHLFGFAGGALAAFLVSRREKRRPQDSPATA</sequence>
<dbReference type="InterPro" id="IPR035952">
    <property type="entry name" value="Rhomboid-like_sf"/>
</dbReference>
<evidence type="ECO:0000313" key="8">
    <source>
        <dbReference type="Proteomes" id="UP001595823"/>
    </source>
</evidence>
<dbReference type="Proteomes" id="UP001595823">
    <property type="component" value="Unassembled WGS sequence"/>
</dbReference>